<feature type="compositionally biased region" description="Gly residues" evidence="10">
    <location>
        <begin position="289"/>
        <end position="298"/>
    </location>
</feature>
<evidence type="ECO:0000256" key="6">
    <source>
        <dbReference type="ARBA" id="ARBA00022692"/>
    </source>
</evidence>
<evidence type="ECO:0000256" key="11">
    <source>
        <dbReference type="SAM" id="Phobius"/>
    </source>
</evidence>
<evidence type="ECO:0000256" key="5">
    <source>
        <dbReference type="ARBA" id="ARBA00022475"/>
    </source>
</evidence>
<comment type="subcellular location">
    <subcellularLocation>
        <location evidence="2">Cell membrane</location>
    </subcellularLocation>
    <subcellularLocation>
        <location evidence="1">Endomembrane system</location>
        <topology evidence="1">Multi-pass membrane protein</topology>
    </subcellularLocation>
</comment>
<dbReference type="InterPro" id="IPR004695">
    <property type="entry name" value="SLAC1/Mae1/Ssu1/TehA"/>
</dbReference>
<dbReference type="GO" id="GO:0012505">
    <property type="term" value="C:endomembrane system"/>
    <property type="evidence" value="ECO:0007669"/>
    <property type="project" value="UniProtKB-SubCell"/>
</dbReference>
<evidence type="ECO:0000256" key="10">
    <source>
        <dbReference type="SAM" id="MobiDB-lite"/>
    </source>
</evidence>
<evidence type="ECO:0000256" key="4">
    <source>
        <dbReference type="ARBA" id="ARBA00022448"/>
    </source>
</evidence>
<accession>Q9XHX9</accession>
<protein>
    <submittedName>
        <fullName evidence="13">Uncharacterized protein OSJNBa0049B20.14</fullName>
    </submittedName>
</protein>
<dbReference type="PANTHER" id="PTHR31269">
    <property type="entry name" value="S-TYPE ANION CHANNEL SLAH3"/>
    <property type="match status" value="1"/>
</dbReference>
<dbReference type="AlphaFoldDB" id="Q9XHX9"/>
<evidence type="ECO:0000256" key="2">
    <source>
        <dbReference type="ARBA" id="ARBA00004236"/>
    </source>
</evidence>
<evidence type="ECO:0000256" key="8">
    <source>
        <dbReference type="ARBA" id="ARBA00023065"/>
    </source>
</evidence>
<dbReference type="EMBL" id="AC007789">
    <property type="protein sequence ID" value="AAD38287.1"/>
    <property type="molecule type" value="Genomic_DNA"/>
</dbReference>
<name>Q9XHX9_ORYSJ</name>
<keyword evidence="4" id="KW-0813">Transport</keyword>
<feature type="transmembrane region" description="Helical" evidence="11">
    <location>
        <begin position="36"/>
        <end position="61"/>
    </location>
</feature>
<dbReference type="PANTHER" id="PTHR31269:SF22">
    <property type="entry name" value="OS01G0247700 PROTEIN"/>
    <property type="match status" value="1"/>
</dbReference>
<evidence type="ECO:0000256" key="12">
    <source>
        <dbReference type="SAM" id="SignalP"/>
    </source>
</evidence>
<dbReference type="Gene3D" id="1.50.10.150">
    <property type="entry name" value="Voltage-dependent anion channel"/>
    <property type="match status" value="1"/>
</dbReference>
<gene>
    <name evidence="13" type="primary">OSJNBa0049B20.14</name>
</gene>
<keyword evidence="7 11" id="KW-1133">Transmembrane helix</keyword>
<feature type="compositionally biased region" description="Basic and acidic residues" evidence="10">
    <location>
        <begin position="270"/>
        <end position="285"/>
    </location>
</feature>
<dbReference type="GO" id="GO:0006873">
    <property type="term" value="P:intracellular monoatomic ion homeostasis"/>
    <property type="evidence" value="ECO:0007669"/>
    <property type="project" value="InterPro"/>
</dbReference>
<dbReference type="GO" id="GO:0005886">
    <property type="term" value="C:plasma membrane"/>
    <property type="evidence" value="ECO:0007669"/>
    <property type="project" value="UniProtKB-SubCell"/>
</dbReference>
<keyword evidence="5" id="KW-1003">Cell membrane</keyword>
<evidence type="ECO:0000256" key="7">
    <source>
        <dbReference type="ARBA" id="ARBA00022989"/>
    </source>
</evidence>
<evidence type="ECO:0000313" key="13">
    <source>
        <dbReference type="EMBL" id="AAD38287.1"/>
    </source>
</evidence>
<feature type="signal peptide" evidence="12">
    <location>
        <begin position="1"/>
        <end position="19"/>
    </location>
</feature>
<proteinExistence type="inferred from homology"/>
<keyword evidence="8" id="KW-0406">Ion transport</keyword>
<feature type="chain" id="PRO_5004338659" evidence="12">
    <location>
        <begin position="20"/>
        <end position="325"/>
    </location>
</feature>
<reference evidence="13" key="1">
    <citation type="submission" date="1999-12" db="EMBL/GenBank/DDBJ databases">
        <title>Oryza sativa BAC OSJNBa0049B20 genomic sequence.</title>
        <authorList>
            <person name="Buell R."/>
            <person name="Benito M.-I."/>
            <person name="Lin X."/>
            <person name="Mason T.M."/>
            <person name="Umayam L."/>
            <person name="Shea T.P."/>
            <person name="Fujii C.Y."/>
            <person name="Shen M."/>
            <person name="Fraser C.M."/>
        </authorList>
    </citation>
    <scope>NUCLEOTIDE SEQUENCE</scope>
</reference>
<evidence type="ECO:0000256" key="1">
    <source>
        <dbReference type="ARBA" id="ARBA00004127"/>
    </source>
</evidence>
<feature type="region of interest" description="Disordered" evidence="10">
    <location>
        <begin position="206"/>
        <end position="227"/>
    </location>
</feature>
<keyword evidence="12" id="KW-0732">Signal</keyword>
<evidence type="ECO:0000256" key="9">
    <source>
        <dbReference type="ARBA" id="ARBA00023136"/>
    </source>
</evidence>
<keyword evidence="9 11" id="KW-0472">Membrane</keyword>
<dbReference type="InterPro" id="IPR038665">
    <property type="entry name" value="Voltage-dep_anion_channel_sf"/>
</dbReference>
<evidence type="ECO:0000256" key="3">
    <source>
        <dbReference type="ARBA" id="ARBA00007808"/>
    </source>
</evidence>
<dbReference type="InterPro" id="IPR030183">
    <property type="entry name" value="SLAC/SLAH"/>
</dbReference>
<comment type="similarity">
    <text evidence="3">Belongs to the SLAC1 S-type anion channel family.</text>
</comment>
<sequence length="325" mass="36216">MRRFSVAWWAYSFPLTVLALAAAEYAQEVREVAASVLMLALAILSVAVTLALMLVASVLLLQPSSSKFKTIEKLWGCPHQFYYDHVPEIIFARIYSRFNFSCKVKKHIYPLPNYDNDKLTRTQGLSVREAQLLRAELSIDCVLPIATATNKTRGRTKSTGSYVLLAIQLRDGRLDRSTDLYKKKLAHQEQPLGKKRNMDPLISTKFLNGEQRAWTEPPRGDGKRRPGPLSFALWAMWKRRVKIQRKPSRRGHLLATLGHGGRRHPSSSRTEGRGEEEKTALEKRVAPPGRGGGGGGVAARGKVGARGMRRRSARPPPAVAVVSTI</sequence>
<feature type="region of interest" description="Disordered" evidence="10">
    <location>
        <begin position="245"/>
        <end position="325"/>
    </location>
</feature>
<dbReference type="GO" id="GO:0008308">
    <property type="term" value="F:voltage-gated monoatomic anion channel activity"/>
    <property type="evidence" value="ECO:0007669"/>
    <property type="project" value="InterPro"/>
</dbReference>
<dbReference type="Pfam" id="PF03595">
    <property type="entry name" value="SLAC1"/>
    <property type="match status" value="1"/>
</dbReference>
<organism evidence="13">
    <name type="scientific">Oryza sativa subsp. japonica</name>
    <name type="common">Rice</name>
    <dbReference type="NCBI Taxonomy" id="39947"/>
    <lineage>
        <taxon>Eukaryota</taxon>
        <taxon>Viridiplantae</taxon>
        <taxon>Streptophyta</taxon>
        <taxon>Embryophyta</taxon>
        <taxon>Tracheophyta</taxon>
        <taxon>Spermatophyta</taxon>
        <taxon>Magnoliopsida</taxon>
        <taxon>Liliopsida</taxon>
        <taxon>Poales</taxon>
        <taxon>Poaceae</taxon>
        <taxon>BOP clade</taxon>
        <taxon>Oryzoideae</taxon>
        <taxon>Oryzeae</taxon>
        <taxon>Oryzinae</taxon>
        <taxon>Oryza</taxon>
        <taxon>Oryza sativa</taxon>
    </lineage>
</organism>
<keyword evidence="6 11" id="KW-0812">Transmembrane</keyword>